<accession>A0A6J5LNK3</accession>
<evidence type="ECO:0000313" key="1">
    <source>
        <dbReference type="EMBL" id="CAB4136005.1"/>
    </source>
</evidence>
<name>A0A6J5LNK3_9CAUD</name>
<organism evidence="1">
    <name type="scientific">uncultured Caudovirales phage</name>
    <dbReference type="NCBI Taxonomy" id="2100421"/>
    <lineage>
        <taxon>Viruses</taxon>
        <taxon>Duplodnaviria</taxon>
        <taxon>Heunggongvirae</taxon>
        <taxon>Uroviricota</taxon>
        <taxon>Caudoviricetes</taxon>
        <taxon>Peduoviridae</taxon>
        <taxon>Maltschvirus</taxon>
        <taxon>Maltschvirus maltsch</taxon>
    </lineage>
</organism>
<protein>
    <submittedName>
        <fullName evidence="1">Uncharacterized protein</fullName>
    </submittedName>
</protein>
<proteinExistence type="predicted"/>
<reference evidence="1" key="1">
    <citation type="submission" date="2020-04" db="EMBL/GenBank/DDBJ databases">
        <authorList>
            <person name="Chiriac C."/>
            <person name="Salcher M."/>
            <person name="Ghai R."/>
            <person name="Kavagutti S V."/>
        </authorList>
    </citation>
    <scope>NUCLEOTIDE SEQUENCE</scope>
</reference>
<gene>
    <name evidence="1" type="ORF">UFOVP295_20</name>
</gene>
<dbReference type="EMBL" id="LR796312">
    <property type="protein sequence ID" value="CAB4136005.1"/>
    <property type="molecule type" value="Genomic_DNA"/>
</dbReference>
<feature type="non-terminal residue" evidence="1">
    <location>
        <position position="1"/>
    </location>
</feature>
<sequence>AGISTLPQLNFRASGGPVMAGGSYIVGERGPELFTPNASGNITPNGGFGGGANITVNVNGGDPNQVVAAIQRWVRDNGSLQVATTSSVRF</sequence>